<dbReference type="EMBL" id="CM055736">
    <property type="protein sequence ID" value="KAJ8006455.1"/>
    <property type="molecule type" value="Genomic_DNA"/>
</dbReference>
<evidence type="ECO:0000313" key="1">
    <source>
        <dbReference type="EMBL" id="KAJ8006455.1"/>
    </source>
</evidence>
<evidence type="ECO:0000313" key="2">
    <source>
        <dbReference type="Proteomes" id="UP001157502"/>
    </source>
</evidence>
<dbReference type="Proteomes" id="UP001157502">
    <property type="component" value="Chromosome 9"/>
</dbReference>
<comment type="caution">
    <text evidence="1">The sequence shown here is derived from an EMBL/GenBank/DDBJ whole genome shotgun (WGS) entry which is preliminary data.</text>
</comment>
<feature type="non-terminal residue" evidence="1">
    <location>
        <position position="424"/>
    </location>
</feature>
<keyword evidence="2" id="KW-1185">Reference proteome</keyword>
<reference evidence="1" key="1">
    <citation type="submission" date="2021-05" db="EMBL/GenBank/DDBJ databases">
        <authorList>
            <person name="Pan Q."/>
            <person name="Jouanno E."/>
            <person name="Zahm M."/>
            <person name="Klopp C."/>
            <person name="Cabau C."/>
            <person name="Louis A."/>
            <person name="Berthelot C."/>
            <person name="Parey E."/>
            <person name="Roest Crollius H."/>
            <person name="Montfort J."/>
            <person name="Robinson-Rechavi M."/>
            <person name="Bouchez O."/>
            <person name="Lampietro C."/>
            <person name="Lopez Roques C."/>
            <person name="Donnadieu C."/>
            <person name="Postlethwait J."/>
            <person name="Bobe J."/>
            <person name="Dillon D."/>
            <person name="Chandos A."/>
            <person name="von Hippel F."/>
            <person name="Guiguen Y."/>
        </authorList>
    </citation>
    <scope>NUCLEOTIDE SEQUENCE</scope>
    <source>
        <strain evidence="1">YG-Jan2019</strain>
    </source>
</reference>
<sequence length="424" mass="48212">MATSSSLLSEEHFMCSICLSVFIEPVSTSCGHNFCKACLTKYWDCNDECQCPLCKAKFSRRPELCVNTFISEMAAQIRKSVEVTSSAKPGEVSCDICTGTKLKALKSCLVCLASFCETHLEPHQRAAALKRHKMIDPQNNLEDRICKKHERLLELFCRTDRTCVCQFCTETDHKTHTTVPLEDECGQLKAQIERILAELQQLIKERLKKVKEIKCSIDLSNRDAEQHISDSVQFFTALVHTIKISQTELIGVIEKKQKAYERQSEVLIVELEQEITELKNRGTELQELLQTQDHLHVLQSFPFACNSPPTKDWSEIRVQSDLYAGTVRRAVSQLKETLNKDMESGVRKFCDAELKMVEQYLVDVTLDPNTAHPVLLLSEDGKQVRAGNKRQNVPDNPERFDICINVLGKNGFLSGRSYYDVMVK</sequence>
<proteinExistence type="predicted"/>
<protein>
    <submittedName>
        <fullName evidence="1">Uncharacterized protein</fullName>
    </submittedName>
</protein>
<gene>
    <name evidence="1" type="ORF">DPEC_G00107440</name>
</gene>
<accession>A0ACC2GSK3</accession>
<name>A0ACC2GSK3_DALPE</name>
<organism evidence="1 2">
    <name type="scientific">Dallia pectoralis</name>
    <name type="common">Alaska blackfish</name>
    <dbReference type="NCBI Taxonomy" id="75939"/>
    <lineage>
        <taxon>Eukaryota</taxon>
        <taxon>Metazoa</taxon>
        <taxon>Chordata</taxon>
        <taxon>Craniata</taxon>
        <taxon>Vertebrata</taxon>
        <taxon>Euteleostomi</taxon>
        <taxon>Actinopterygii</taxon>
        <taxon>Neopterygii</taxon>
        <taxon>Teleostei</taxon>
        <taxon>Protacanthopterygii</taxon>
        <taxon>Esociformes</taxon>
        <taxon>Umbridae</taxon>
        <taxon>Dallia</taxon>
    </lineage>
</organism>